<sequence length="56" mass="6441">MRRCKDRQCTCRRLPDGARNSLRPSGHLQETLRQSVTMPRLSGHQPETPIQSQTPK</sequence>
<organism evidence="2 3">
    <name type="scientific">Dreissena polymorpha</name>
    <name type="common">Zebra mussel</name>
    <name type="synonym">Mytilus polymorpha</name>
    <dbReference type="NCBI Taxonomy" id="45954"/>
    <lineage>
        <taxon>Eukaryota</taxon>
        <taxon>Metazoa</taxon>
        <taxon>Spiralia</taxon>
        <taxon>Lophotrochozoa</taxon>
        <taxon>Mollusca</taxon>
        <taxon>Bivalvia</taxon>
        <taxon>Autobranchia</taxon>
        <taxon>Heteroconchia</taxon>
        <taxon>Euheterodonta</taxon>
        <taxon>Imparidentia</taxon>
        <taxon>Neoheterodontei</taxon>
        <taxon>Myida</taxon>
        <taxon>Dreissenoidea</taxon>
        <taxon>Dreissenidae</taxon>
        <taxon>Dreissena</taxon>
    </lineage>
</organism>
<name>A0A9D4EKM8_DREPO</name>
<gene>
    <name evidence="2" type="ORF">DPMN_157596</name>
</gene>
<evidence type="ECO:0000313" key="2">
    <source>
        <dbReference type="EMBL" id="KAH3779790.1"/>
    </source>
</evidence>
<comment type="caution">
    <text evidence="2">The sequence shown here is derived from an EMBL/GenBank/DDBJ whole genome shotgun (WGS) entry which is preliminary data.</text>
</comment>
<evidence type="ECO:0000256" key="1">
    <source>
        <dbReference type="SAM" id="MobiDB-lite"/>
    </source>
</evidence>
<dbReference type="AlphaFoldDB" id="A0A9D4EKM8"/>
<keyword evidence="3" id="KW-1185">Reference proteome</keyword>
<dbReference type="EMBL" id="JAIWYP010000008">
    <property type="protein sequence ID" value="KAH3779790.1"/>
    <property type="molecule type" value="Genomic_DNA"/>
</dbReference>
<evidence type="ECO:0000313" key="3">
    <source>
        <dbReference type="Proteomes" id="UP000828390"/>
    </source>
</evidence>
<proteinExistence type="predicted"/>
<protein>
    <submittedName>
        <fullName evidence="2">Uncharacterized protein</fullName>
    </submittedName>
</protein>
<reference evidence="2" key="1">
    <citation type="journal article" date="2019" name="bioRxiv">
        <title>The Genome of the Zebra Mussel, Dreissena polymorpha: A Resource for Invasive Species Research.</title>
        <authorList>
            <person name="McCartney M.A."/>
            <person name="Auch B."/>
            <person name="Kono T."/>
            <person name="Mallez S."/>
            <person name="Zhang Y."/>
            <person name="Obille A."/>
            <person name="Becker A."/>
            <person name="Abrahante J.E."/>
            <person name="Garbe J."/>
            <person name="Badalamenti J.P."/>
            <person name="Herman A."/>
            <person name="Mangelson H."/>
            <person name="Liachko I."/>
            <person name="Sullivan S."/>
            <person name="Sone E.D."/>
            <person name="Koren S."/>
            <person name="Silverstein K.A.T."/>
            <person name="Beckman K.B."/>
            <person name="Gohl D.M."/>
        </authorList>
    </citation>
    <scope>NUCLEOTIDE SEQUENCE</scope>
    <source>
        <strain evidence="2">Duluth1</strain>
        <tissue evidence="2">Whole animal</tissue>
    </source>
</reference>
<feature type="compositionally biased region" description="Basic and acidic residues" evidence="1">
    <location>
        <begin position="1"/>
        <end position="16"/>
    </location>
</feature>
<accession>A0A9D4EKM8</accession>
<feature type="region of interest" description="Disordered" evidence="1">
    <location>
        <begin position="1"/>
        <end position="56"/>
    </location>
</feature>
<dbReference type="Proteomes" id="UP000828390">
    <property type="component" value="Unassembled WGS sequence"/>
</dbReference>
<reference evidence="2" key="2">
    <citation type="submission" date="2020-11" db="EMBL/GenBank/DDBJ databases">
        <authorList>
            <person name="McCartney M.A."/>
            <person name="Auch B."/>
            <person name="Kono T."/>
            <person name="Mallez S."/>
            <person name="Becker A."/>
            <person name="Gohl D.M."/>
            <person name="Silverstein K.A.T."/>
            <person name="Koren S."/>
            <person name="Bechman K.B."/>
            <person name="Herman A."/>
            <person name="Abrahante J.E."/>
            <person name="Garbe J."/>
        </authorList>
    </citation>
    <scope>NUCLEOTIDE SEQUENCE</scope>
    <source>
        <strain evidence="2">Duluth1</strain>
        <tissue evidence="2">Whole animal</tissue>
    </source>
</reference>